<dbReference type="EMBL" id="KL584704">
    <property type="protein sequence ID" value="KEQ76328.1"/>
    <property type="molecule type" value="Genomic_DNA"/>
</dbReference>
<dbReference type="Gene3D" id="3.50.50.60">
    <property type="entry name" value="FAD/NAD(P)-binding domain"/>
    <property type="match status" value="1"/>
</dbReference>
<evidence type="ECO:0000259" key="9">
    <source>
        <dbReference type="PROSITE" id="PS00623"/>
    </source>
</evidence>
<dbReference type="InterPro" id="IPR000172">
    <property type="entry name" value="GMC_OxRdtase_N"/>
</dbReference>
<feature type="domain" description="Glucose-methanol-choline oxidoreductase N-terminal" evidence="9">
    <location>
        <begin position="261"/>
        <end position="284"/>
    </location>
</feature>
<keyword evidence="12" id="KW-1185">Reference proteome</keyword>
<keyword evidence="4 6" id="KW-0274">FAD</keyword>
<name>A0A074WT61_9PEZI</name>
<keyword evidence="8" id="KW-0732">Signal</keyword>
<evidence type="ECO:0000259" key="10">
    <source>
        <dbReference type="PROSITE" id="PS00624"/>
    </source>
</evidence>
<dbReference type="PROSITE" id="PS00623">
    <property type="entry name" value="GMC_OXRED_1"/>
    <property type="match status" value="1"/>
</dbReference>
<dbReference type="Pfam" id="PF00732">
    <property type="entry name" value="GMC_oxred_N"/>
    <property type="match status" value="1"/>
</dbReference>
<evidence type="ECO:0000256" key="5">
    <source>
        <dbReference type="ARBA" id="ARBA00023002"/>
    </source>
</evidence>
<evidence type="ECO:0000313" key="12">
    <source>
        <dbReference type="Proteomes" id="UP000027730"/>
    </source>
</evidence>
<evidence type="ECO:0000256" key="6">
    <source>
        <dbReference type="RuleBase" id="RU003968"/>
    </source>
</evidence>
<feature type="compositionally biased region" description="Low complexity" evidence="7">
    <location>
        <begin position="109"/>
        <end position="119"/>
    </location>
</feature>
<feature type="domain" description="Glucose-methanol-choline oxidoreductase N-terminal" evidence="10">
    <location>
        <begin position="455"/>
        <end position="469"/>
    </location>
</feature>
<feature type="chain" id="PRO_5001701704" description="Glucose-methanol-choline oxidoreductase N-terminal domain-containing protein" evidence="8">
    <location>
        <begin position="17"/>
        <end position="748"/>
    </location>
</feature>
<dbReference type="GO" id="GO:0050660">
    <property type="term" value="F:flavin adenine dinucleotide binding"/>
    <property type="evidence" value="ECO:0007669"/>
    <property type="project" value="InterPro"/>
</dbReference>
<evidence type="ECO:0000256" key="1">
    <source>
        <dbReference type="ARBA" id="ARBA00001974"/>
    </source>
</evidence>
<evidence type="ECO:0000256" key="7">
    <source>
        <dbReference type="SAM" id="MobiDB-lite"/>
    </source>
</evidence>
<organism evidence="11 12">
    <name type="scientific">Aureobasidium namibiae CBS 147.97</name>
    <dbReference type="NCBI Taxonomy" id="1043004"/>
    <lineage>
        <taxon>Eukaryota</taxon>
        <taxon>Fungi</taxon>
        <taxon>Dikarya</taxon>
        <taxon>Ascomycota</taxon>
        <taxon>Pezizomycotina</taxon>
        <taxon>Dothideomycetes</taxon>
        <taxon>Dothideomycetidae</taxon>
        <taxon>Dothideales</taxon>
        <taxon>Saccotheciaceae</taxon>
        <taxon>Aureobasidium</taxon>
    </lineage>
</organism>
<feature type="region of interest" description="Disordered" evidence="7">
    <location>
        <begin position="132"/>
        <end position="157"/>
    </location>
</feature>
<dbReference type="PROSITE" id="PS00624">
    <property type="entry name" value="GMC_OXRED_2"/>
    <property type="match status" value="1"/>
</dbReference>
<comment type="similarity">
    <text evidence="2 6">Belongs to the GMC oxidoreductase family.</text>
</comment>
<dbReference type="SUPFAM" id="SSF51905">
    <property type="entry name" value="FAD/NAD(P)-binding domain"/>
    <property type="match status" value="1"/>
</dbReference>
<evidence type="ECO:0000256" key="8">
    <source>
        <dbReference type="SAM" id="SignalP"/>
    </source>
</evidence>
<dbReference type="SUPFAM" id="SSF54373">
    <property type="entry name" value="FAD-linked reductases, C-terminal domain"/>
    <property type="match status" value="1"/>
</dbReference>
<reference evidence="11 12" key="1">
    <citation type="journal article" date="2014" name="BMC Genomics">
        <title>Genome sequencing of four Aureobasidium pullulans varieties: biotechnological potential, stress tolerance, and description of new species.</title>
        <authorList>
            <person name="Gostin Ar C."/>
            <person name="Ohm R.A."/>
            <person name="Kogej T."/>
            <person name="Sonjak S."/>
            <person name="Turk M."/>
            <person name="Zajc J."/>
            <person name="Zalar P."/>
            <person name="Grube M."/>
            <person name="Sun H."/>
            <person name="Han J."/>
            <person name="Sharma A."/>
            <person name="Chiniquy J."/>
            <person name="Ngan C.Y."/>
            <person name="Lipzen A."/>
            <person name="Barry K."/>
            <person name="Grigoriev I.V."/>
            <person name="Gunde-Cimerman N."/>
        </authorList>
    </citation>
    <scope>NUCLEOTIDE SEQUENCE [LARGE SCALE GENOMIC DNA]</scope>
    <source>
        <strain evidence="11 12">CBS 147.97</strain>
    </source>
</reference>
<sequence length="748" mass="79669">MRYSIAALSLVSPALALPIFGDLFGGHHLLGDIFSHGHSHGSSYADAPTYNGSPASYESSPSPTNGESYGYDSGSVSNEQGYNAPQESSIASSVVDAVPATSTEVPQDSGTSSSGYGNNTSSLTVAYTTTAPSSLPTTDVPAPATSSSEASANGQTCESPDVIGCETASDSSASDVAPESAGVYDFVIVGGGTAGLVIANRLSENSYTSVAVIEAGDLVFDNKNVTTVDGYGLAFGTEIDWQYESAPQAYAGNKTQTLRAGKALGGTSTINGLAYLRAQAAQINAWEHLGNDGWNWESLLPYYKQSEHFQIPTEQQCAAGTTYDVAVHGTTGPLKTGWPNALQGKDVTSLINATYTSLGLPYIEEANDGSMRGFTRYPVTVDQGLNVREDAGRAYYLPIQNRTNLDLYTNSFVQRMTWDEASTNSTPRVNGVMYTDASGKQRTITAKKEVILSAGALRSPLILEYSGIGSSDILGQHGIKVKVDLPFVGENLQDQTTGAGAYSSNTSFSGTADYVGYFSVADIFGNDTYDLNCTVRDSLLQYAASVVEASNGVLDQKVMEKLFMIHHDLIFKDQIPISEILVTPGENRMDFSYWGLLPFSRGSIHIQSNDSTTPAAINPNYFQLDYDLKQQIGTAKAVRKLAGSDALCDVVTGELSPGLQSVPLNASDEVWAQAVKDSYRSNYHYISTAAMMAQDLGGVVDTNLLVYGVDNVRVVDASVIPFQVCGHLTATIYAIAERAAEAIKNRYY</sequence>
<dbReference type="PANTHER" id="PTHR11552:SF201">
    <property type="entry name" value="GLUCOSE-METHANOL-CHOLINE OXIDOREDUCTASE N-TERMINAL DOMAIN-CONTAINING PROTEIN"/>
    <property type="match status" value="1"/>
</dbReference>
<dbReference type="InterPro" id="IPR007867">
    <property type="entry name" value="GMC_OxRtase_C"/>
</dbReference>
<feature type="compositionally biased region" description="Polar residues" evidence="7">
    <location>
        <begin position="74"/>
        <end position="92"/>
    </location>
</feature>
<evidence type="ECO:0000313" key="11">
    <source>
        <dbReference type="EMBL" id="KEQ76328.1"/>
    </source>
</evidence>
<feature type="compositionally biased region" description="Polar residues" evidence="7">
    <location>
        <begin position="52"/>
        <end position="67"/>
    </location>
</feature>
<keyword evidence="3 6" id="KW-0285">Flavoprotein</keyword>
<dbReference type="STRING" id="1043004.A0A074WT61"/>
<evidence type="ECO:0000256" key="4">
    <source>
        <dbReference type="ARBA" id="ARBA00022827"/>
    </source>
</evidence>
<protein>
    <recommendedName>
        <fullName evidence="9 10">Glucose-methanol-choline oxidoreductase N-terminal domain-containing protein</fullName>
    </recommendedName>
</protein>
<dbReference type="Pfam" id="PF05199">
    <property type="entry name" value="GMC_oxred_C"/>
    <property type="match status" value="1"/>
</dbReference>
<dbReference type="Gene3D" id="3.30.560.10">
    <property type="entry name" value="Glucose Oxidase, domain 3"/>
    <property type="match status" value="1"/>
</dbReference>
<dbReference type="InterPro" id="IPR012132">
    <property type="entry name" value="GMC_OxRdtase"/>
</dbReference>
<proteinExistence type="inferred from homology"/>
<dbReference type="OrthoDB" id="269227at2759"/>
<evidence type="ECO:0000256" key="3">
    <source>
        <dbReference type="ARBA" id="ARBA00022630"/>
    </source>
</evidence>
<accession>A0A074WT61</accession>
<dbReference type="Gene3D" id="4.10.450.10">
    <property type="entry name" value="Glucose Oxidase, domain 2"/>
    <property type="match status" value="1"/>
</dbReference>
<evidence type="ECO:0000256" key="2">
    <source>
        <dbReference type="ARBA" id="ARBA00010790"/>
    </source>
</evidence>
<dbReference type="InterPro" id="IPR027424">
    <property type="entry name" value="Glucose_Oxidase_domain_2"/>
</dbReference>
<dbReference type="GeneID" id="25413217"/>
<dbReference type="PANTHER" id="PTHR11552">
    <property type="entry name" value="GLUCOSE-METHANOL-CHOLINE GMC OXIDOREDUCTASE"/>
    <property type="match status" value="1"/>
</dbReference>
<dbReference type="RefSeq" id="XP_013430349.1">
    <property type="nucleotide sequence ID" value="XM_013574895.1"/>
</dbReference>
<dbReference type="InterPro" id="IPR036188">
    <property type="entry name" value="FAD/NAD-bd_sf"/>
</dbReference>
<gene>
    <name evidence="11" type="ORF">M436DRAFT_61579</name>
</gene>
<dbReference type="GO" id="GO:0016614">
    <property type="term" value="F:oxidoreductase activity, acting on CH-OH group of donors"/>
    <property type="evidence" value="ECO:0007669"/>
    <property type="project" value="InterPro"/>
</dbReference>
<feature type="signal peptide" evidence="8">
    <location>
        <begin position="1"/>
        <end position="16"/>
    </location>
</feature>
<dbReference type="Proteomes" id="UP000027730">
    <property type="component" value="Unassembled WGS sequence"/>
</dbReference>
<dbReference type="AlphaFoldDB" id="A0A074WT61"/>
<keyword evidence="5" id="KW-0560">Oxidoreductase</keyword>
<feature type="region of interest" description="Disordered" evidence="7">
    <location>
        <begin position="100"/>
        <end position="119"/>
    </location>
</feature>
<dbReference type="HOGENOM" id="CLU_002865_6_0_1"/>
<comment type="cofactor">
    <cofactor evidence="1">
        <name>FAD</name>
        <dbReference type="ChEBI" id="CHEBI:57692"/>
    </cofactor>
</comment>
<feature type="region of interest" description="Disordered" evidence="7">
    <location>
        <begin position="52"/>
        <end position="94"/>
    </location>
</feature>
<feature type="compositionally biased region" description="Low complexity" evidence="7">
    <location>
        <begin position="141"/>
        <end position="152"/>
    </location>
</feature>